<proteinExistence type="predicted"/>
<dbReference type="AlphaFoldDB" id="A0A368QXL7"/>
<name>A0A368QXL7_SETIT</name>
<dbReference type="EMBL" id="CM003531">
    <property type="protein sequence ID" value="RCV22681.1"/>
    <property type="molecule type" value="Genomic_DNA"/>
</dbReference>
<organism evidence="1">
    <name type="scientific">Setaria italica</name>
    <name type="common">Foxtail millet</name>
    <name type="synonym">Panicum italicum</name>
    <dbReference type="NCBI Taxonomy" id="4555"/>
    <lineage>
        <taxon>Eukaryota</taxon>
        <taxon>Viridiplantae</taxon>
        <taxon>Streptophyta</taxon>
        <taxon>Embryophyta</taxon>
        <taxon>Tracheophyta</taxon>
        <taxon>Spermatophyta</taxon>
        <taxon>Magnoliopsida</taxon>
        <taxon>Liliopsida</taxon>
        <taxon>Poales</taxon>
        <taxon>Poaceae</taxon>
        <taxon>PACMAD clade</taxon>
        <taxon>Panicoideae</taxon>
        <taxon>Panicodae</taxon>
        <taxon>Paniceae</taxon>
        <taxon>Cenchrinae</taxon>
        <taxon>Setaria</taxon>
    </lineage>
</organism>
<reference evidence="1" key="1">
    <citation type="journal article" date="2012" name="Nat. Biotechnol.">
        <title>Reference genome sequence of the model plant Setaria.</title>
        <authorList>
            <person name="Bennetzen J.L."/>
            <person name="Schmutz J."/>
            <person name="Wang H."/>
            <person name="Percifield R."/>
            <person name="Hawkins J."/>
            <person name="Pontaroli A.C."/>
            <person name="Estep M."/>
            <person name="Feng L."/>
            <person name="Vaughn J.N."/>
            <person name="Grimwood J."/>
            <person name="Jenkins J."/>
            <person name="Barry K."/>
            <person name="Lindquist E."/>
            <person name="Hellsten U."/>
            <person name="Deshpande S."/>
            <person name="Wang X."/>
            <person name="Wu X."/>
            <person name="Mitros T."/>
            <person name="Triplett J."/>
            <person name="Yang X."/>
            <person name="Ye C.Y."/>
            <person name="Mauro-Herrera M."/>
            <person name="Wang L."/>
            <person name="Li P."/>
            <person name="Sharma M."/>
            <person name="Sharma R."/>
            <person name="Ronald P.C."/>
            <person name="Panaud O."/>
            <person name="Kellogg E.A."/>
            <person name="Brutnell T.P."/>
            <person name="Doust A.N."/>
            <person name="Tuskan G.A."/>
            <person name="Rokhsar D."/>
            <person name="Devos K.M."/>
        </authorList>
    </citation>
    <scope>NUCLEOTIDE SEQUENCE [LARGE SCALE GENOMIC DNA]</scope>
    <source>
        <strain evidence="1">Yugu1</strain>
    </source>
</reference>
<reference evidence="1" key="2">
    <citation type="submission" date="2015-07" db="EMBL/GenBank/DDBJ databases">
        <authorList>
            <person name="Noorani M."/>
        </authorList>
    </citation>
    <scope>NUCLEOTIDE SEQUENCE</scope>
    <source>
        <strain evidence="1">Yugu1</strain>
    </source>
</reference>
<sequence>MTRTPHALGARDDESVSAWKKKEIEATCALFVLRGWSQLIFREEMCRCFTCGE</sequence>
<gene>
    <name evidence="1" type="ORF">SETIT_4G239900v2</name>
</gene>
<protein>
    <submittedName>
        <fullName evidence="1">Uncharacterized protein</fullName>
    </submittedName>
</protein>
<accession>A0A368QXL7</accession>
<evidence type="ECO:0000313" key="1">
    <source>
        <dbReference type="EMBL" id="RCV22681.1"/>
    </source>
</evidence>